<organism evidence="1 2">
    <name type="scientific">Candidatus Accumulibacter vicinus</name>
    <dbReference type="NCBI Taxonomy" id="2954382"/>
    <lineage>
        <taxon>Bacteria</taxon>
        <taxon>Pseudomonadati</taxon>
        <taxon>Pseudomonadota</taxon>
        <taxon>Betaproteobacteria</taxon>
        <taxon>Candidatus Accumulibacter</taxon>
    </lineage>
</organism>
<dbReference type="Proteomes" id="UP000019812">
    <property type="component" value="Unassembled WGS sequence"/>
</dbReference>
<reference evidence="1 2" key="1">
    <citation type="submission" date="2014-07" db="EMBL/GenBank/DDBJ databases">
        <title>Expanding our view of genomic diversity in Candidatus Accumulibacter clades.</title>
        <authorList>
            <person name="Skennerton C.T."/>
            <person name="Barr J.J."/>
            <person name="Slater F.R."/>
            <person name="Bond P.L."/>
            <person name="Tyson G.W."/>
        </authorList>
    </citation>
    <scope>NUCLEOTIDE SEQUENCE [LARGE SCALE GENOMIC DNA]</scope>
    <source>
        <strain evidence="2">SK-01</strain>
    </source>
</reference>
<sequence length="99" mass="11675">MQVGKAPVNGRLPDKTLDHGQRRRHYVYRVGLRDHTQRLLVATFPDRNRRHDCRIGRDFGLIRGEQPRLHRRRHIQRGAFAVEQPVFDGLVGRIQINHI</sequence>
<accession>A0A084XW06</accession>
<evidence type="ECO:0000313" key="1">
    <source>
        <dbReference type="EMBL" id="KFB66650.1"/>
    </source>
</evidence>
<comment type="caution">
    <text evidence="1">The sequence shown here is derived from an EMBL/GenBank/DDBJ whole genome shotgun (WGS) entry which is preliminary data.</text>
</comment>
<protein>
    <submittedName>
        <fullName evidence="1">Uncharacterized protein</fullName>
    </submittedName>
</protein>
<name>A0A084XW06_9PROT</name>
<proteinExistence type="predicted"/>
<dbReference type="AlphaFoldDB" id="A0A084XW06"/>
<gene>
    <name evidence="1" type="ORF">CAPSK01_004015</name>
</gene>
<evidence type="ECO:0000313" key="2">
    <source>
        <dbReference type="Proteomes" id="UP000019812"/>
    </source>
</evidence>
<dbReference type="EMBL" id="JDSS02000039">
    <property type="protein sequence ID" value="KFB66650.1"/>
    <property type="molecule type" value="Genomic_DNA"/>
</dbReference>